<dbReference type="GO" id="GO:0005829">
    <property type="term" value="C:cytosol"/>
    <property type="evidence" value="ECO:0007669"/>
    <property type="project" value="TreeGrafter"/>
</dbReference>
<gene>
    <name evidence="7" type="ORF">MNBD_NITROSPIRAE01-1116</name>
</gene>
<dbReference type="PANTHER" id="PTHR42844">
    <property type="entry name" value="DIHYDRONEOPTERIN ALDOLASE 1-RELATED"/>
    <property type="match status" value="1"/>
</dbReference>
<dbReference type="NCBIfam" id="TIGR00526">
    <property type="entry name" value="folB_dom"/>
    <property type="match status" value="1"/>
</dbReference>
<evidence type="ECO:0000259" key="6">
    <source>
        <dbReference type="SMART" id="SM00905"/>
    </source>
</evidence>
<dbReference type="EMBL" id="UOGF01000061">
    <property type="protein sequence ID" value="VAX30669.1"/>
    <property type="molecule type" value="Genomic_DNA"/>
</dbReference>
<accession>A0A3B1CKJ1</accession>
<comment type="catalytic activity">
    <reaction evidence="2">
        <text>7,8-dihydroneopterin 3'-triphosphate = 7,8-dihydromonapterin 3'-triphosphate</text>
        <dbReference type="Rhea" id="RHEA:28346"/>
        <dbReference type="ChEBI" id="CHEBI:58462"/>
        <dbReference type="ChEBI" id="CHEBI:61186"/>
        <dbReference type="EC" id="5.1.99.7"/>
    </reaction>
</comment>
<keyword evidence="7" id="KW-0456">Lyase</keyword>
<evidence type="ECO:0000256" key="1">
    <source>
        <dbReference type="ARBA" id="ARBA00023235"/>
    </source>
</evidence>
<sequence length="116" mass="13172">MIVSIKNLRLRTIVGIYDWEKEKEQEITINLRVTFDGEKAATTDDINATINYKSLRNKIIEHIENKDFNLVERIASEIADIALSLSLAEKVWVEVDKPGALRLTDSVSITVERSKG</sequence>
<evidence type="ECO:0000256" key="4">
    <source>
        <dbReference type="ARBA" id="ARBA00044197"/>
    </source>
</evidence>
<dbReference type="SUPFAM" id="SSF55620">
    <property type="entry name" value="Tetrahydrobiopterin biosynthesis enzymes-like"/>
    <property type="match status" value="1"/>
</dbReference>
<dbReference type="InterPro" id="IPR043133">
    <property type="entry name" value="GTP-CH-I_C/QueF"/>
</dbReference>
<dbReference type="PANTHER" id="PTHR42844:SF10">
    <property type="entry name" value="DIHYDRONEOPTERIN TRIPHOSPHATE 2'-EPIMERASE"/>
    <property type="match status" value="1"/>
</dbReference>
<dbReference type="Pfam" id="PF02152">
    <property type="entry name" value="FolB"/>
    <property type="match status" value="1"/>
</dbReference>
<dbReference type="InterPro" id="IPR006157">
    <property type="entry name" value="FolB_dom"/>
</dbReference>
<keyword evidence="1" id="KW-0413">Isomerase</keyword>
<proteinExistence type="predicted"/>
<feature type="domain" description="Dihydroneopterin aldolase/epimerase" evidence="6">
    <location>
        <begin position="3"/>
        <end position="113"/>
    </location>
</feature>
<dbReference type="AlphaFoldDB" id="A0A3B1CKJ1"/>
<name>A0A3B1CKJ1_9ZZZZ</name>
<dbReference type="GO" id="GO:0004150">
    <property type="term" value="F:dihydroneopterin aldolase activity"/>
    <property type="evidence" value="ECO:0007669"/>
    <property type="project" value="InterPro"/>
</dbReference>
<dbReference type="InterPro" id="IPR006156">
    <property type="entry name" value="Dihydroneopterin_aldolase"/>
</dbReference>
<protein>
    <recommendedName>
        <fullName evidence="4">Dihydroneopterin triphosphate 2'-epimerase</fullName>
        <ecNumber evidence="3">5.1.99.7</ecNumber>
    </recommendedName>
    <alternativeName>
        <fullName evidence="5">D-erythro-7,8-dihydroneopterin triphosphate epimerase</fullName>
    </alternativeName>
</protein>
<evidence type="ECO:0000256" key="5">
    <source>
        <dbReference type="ARBA" id="ARBA00044306"/>
    </source>
</evidence>
<evidence type="ECO:0000256" key="2">
    <source>
        <dbReference type="ARBA" id="ARBA00043806"/>
    </source>
</evidence>
<dbReference type="SMART" id="SM00905">
    <property type="entry name" value="FolB"/>
    <property type="match status" value="1"/>
</dbReference>
<dbReference type="EC" id="5.1.99.7" evidence="3"/>
<dbReference type="Gene3D" id="3.30.1130.10">
    <property type="match status" value="1"/>
</dbReference>
<dbReference type="GO" id="GO:0006760">
    <property type="term" value="P:folic acid-containing compound metabolic process"/>
    <property type="evidence" value="ECO:0007669"/>
    <property type="project" value="InterPro"/>
</dbReference>
<dbReference type="NCBIfam" id="TIGR00525">
    <property type="entry name" value="folB"/>
    <property type="match status" value="1"/>
</dbReference>
<organism evidence="7">
    <name type="scientific">hydrothermal vent metagenome</name>
    <dbReference type="NCBI Taxonomy" id="652676"/>
    <lineage>
        <taxon>unclassified sequences</taxon>
        <taxon>metagenomes</taxon>
        <taxon>ecological metagenomes</taxon>
    </lineage>
</organism>
<dbReference type="GO" id="GO:0008719">
    <property type="term" value="F:dihydroneopterin triphosphate 2'-epimerase activity"/>
    <property type="evidence" value="ECO:0007669"/>
    <property type="project" value="UniProtKB-EC"/>
</dbReference>
<reference evidence="7" key="1">
    <citation type="submission" date="2018-06" db="EMBL/GenBank/DDBJ databases">
        <authorList>
            <person name="Zhirakovskaya E."/>
        </authorList>
    </citation>
    <scope>NUCLEOTIDE SEQUENCE</scope>
</reference>
<evidence type="ECO:0000256" key="3">
    <source>
        <dbReference type="ARBA" id="ARBA00044039"/>
    </source>
</evidence>
<evidence type="ECO:0000313" key="7">
    <source>
        <dbReference type="EMBL" id="VAX30669.1"/>
    </source>
</evidence>